<feature type="region of interest" description="Disordered" evidence="1">
    <location>
        <begin position="324"/>
        <end position="353"/>
    </location>
</feature>
<dbReference type="EMBL" id="CP003004">
    <property type="protein sequence ID" value="AEO58287.1"/>
    <property type="molecule type" value="Genomic_DNA"/>
</dbReference>
<evidence type="ECO:0000256" key="1">
    <source>
        <dbReference type="SAM" id="MobiDB-lite"/>
    </source>
</evidence>
<evidence type="ECO:0000313" key="3">
    <source>
        <dbReference type="Proteomes" id="UP000007322"/>
    </source>
</evidence>
<organism evidence="2 3">
    <name type="scientific">Thermothelomyces thermophilus (strain ATCC 42464 / BCRC 31852 / DSM 1799)</name>
    <name type="common">Sporotrichum thermophile</name>
    <dbReference type="NCBI Taxonomy" id="573729"/>
    <lineage>
        <taxon>Eukaryota</taxon>
        <taxon>Fungi</taxon>
        <taxon>Dikarya</taxon>
        <taxon>Ascomycota</taxon>
        <taxon>Pezizomycotina</taxon>
        <taxon>Sordariomycetes</taxon>
        <taxon>Sordariomycetidae</taxon>
        <taxon>Sordariales</taxon>
        <taxon>Chaetomiaceae</taxon>
        <taxon>Thermothelomyces</taxon>
    </lineage>
</organism>
<feature type="compositionally biased region" description="Acidic residues" evidence="1">
    <location>
        <begin position="327"/>
        <end position="353"/>
    </location>
</feature>
<dbReference type="HOGENOM" id="CLU_480742_0_0_1"/>
<accession>G2QDC2</accession>
<dbReference type="KEGG" id="mtm:MYCTH_93534"/>
<dbReference type="AlphaFoldDB" id="G2QDC2"/>
<feature type="compositionally biased region" description="Acidic residues" evidence="1">
    <location>
        <begin position="230"/>
        <end position="245"/>
    </location>
</feature>
<dbReference type="VEuPathDB" id="FungiDB:MYCTH_93534"/>
<evidence type="ECO:0000313" key="2">
    <source>
        <dbReference type="EMBL" id="AEO58287.1"/>
    </source>
</evidence>
<keyword evidence="3" id="KW-1185">Reference proteome</keyword>
<reference evidence="2 3" key="1">
    <citation type="journal article" date="2011" name="Nat. Biotechnol.">
        <title>Comparative genomic analysis of the thermophilic biomass-degrading fungi Myceliophthora thermophila and Thielavia terrestris.</title>
        <authorList>
            <person name="Berka R.M."/>
            <person name="Grigoriev I.V."/>
            <person name="Otillar R."/>
            <person name="Salamov A."/>
            <person name="Grimwood J."/>
            <person name="Reid I."/>
            <person name="Ishmael N."/>
            <person name="John T."/>
            <person name="Darmond C."/>
            <person name="Moisan M.-C."/>
            <person name="Henrissat B."/>
            <person name="Coutinho P.M."/>
            <person name="Lombard V."/>
            <person name="Natvig D.O."/>
            <person name="Lindquist E."/>
            <person name="Schmutz J."/>
            <person name="Lucas S."/>
            <person name="Harris P."/>
            <person name="Powlowski J."/>
            <person name="Bellemare A."/>
            <person name="Taylor D."/>
            <person name="Butler G."/>
            <person name="de Vries R.P."/>
            <person name="Allijn I.E."/>
            <person name="van den Brink J."/>
            <person name="Ushinsky S."/>
            <person name="Storms R."/>
            <person name="Powell A.J."/>
            <person name="Paulsen I.T."/>
            <person name="Elbourne L.D.H."/>
            <person name="Baker S.E."/>
            <person name="Magnuson J."/>
            <person name="LaBoissiere S."/>
            <person name="Clutterbuck A.J."/>
            <person name="Martinez D."/>
            <person name="Wogulis M."/>
            <person name="de Leon A.L."/>
            <person name="Rey M.W."/>
            <person name="Tsang A."/>
        </authorList>
    </citation>
    <scope>NUCLEOTIDE SEQUENCE [LARGE SCALE GENOMIC DNA]</scope>
    <source>
        <strain evidence="3">ATCC 42464 / BCRC 31852 / DSM 1799</strain>
    </source>
</reference>
<name>G2QDC2_THET4</name>
<dbReference type="OrthoDB" id="10567990at2759"/>
<dbReference type="InParanoid" id="G2QDC2"/>
<dbReference type="Proteomes" id="UP000007322">
    <property type="component" value="Chromosome 3"/>
</dbReference>
<protein>
    <submittedName>
        <fullName evidence="2">Uncharacterized protein</fullName>
    </submittedName>
</protein>
<dbReference type="GeneID" id="11509566"/>
<gene>
    <name evidence="2" type="ORF">MYCTH_93534</name>
</gene>
<proteinExistence type="predicted"/>
<sequence length="567" mass="62166">MPENEGHLSTKRPPFADRTSLLRRLIAQDSRDELKRVLEMDGPERNTALPSSQHLRPEQGDNGVYALLKLAIAHDAVSCFGLLIRWADTDADADAAPRQEQQQQPNKPRFDLERVYRAARRAALRDGRLRCLLYLHDRDRKRHGGGGGGGGGVLGDPAELYATLLERARSPAAVVWLARRLLPASTVADYGEILAAQCADPYAQPAVVEMLVGLVVPPPAPGRRRGKVVEEEEDDDDDDDDDDKEEVIGDGCPALSPALCAAAGALRVSVIEVLLRYRPRAFAAVAELGVDAAAERGENPLLCALAHPLPGKPERPPVPIDSVAIDGGDEDETARAEEEDAASELGGVEEEDDEEAVVAELKKRWTTETRHVAAAMHVVVRRLVELARVELRAPECQQLLADLLDQAAMVYAFCLREFLLRNLPWLLAYHPMLRVSLLSPNKSSASTGARNAAGCREDDTLYTNEEIHGHPERREPDVEQEVSFTWVKGLDPKWARGALECCLMGSMQDLVKVWNLLFTPTTADAAEKYLGVRLKSLGGHDPVELLWALLLSEGEAASPLFSPQIRT</sequence>
<feature type="region of interest" description="Disordered" evidence="1">
    <location>
        <begin position="221"/>
        <end position="250"/>
    </location>
</feature>
<dbReference type="eggNOG" id="ENOG502RJ7Z">
    <property type="taxonomic scope" value="Eukaryota"/>
</dbReference>
<dbReference type="RefSeq" id="XP_003663532.1">
    <property type="nucleotide sequence ID" value="XM_003663484.1"/>
</dbReference>